<gene>
    <name evidence="1" type="ORF">K488DRAFT_87895</name>
</gene>
<organism evidence="1 2">
    <name type="scientific">Vararia minispora EC-137</name>
    <dbReference type="NCBI Taxonomy" id="1314806"/>
    <lineage>
        <taxon>Eukaryota</taxon>
        <taxon>Fungi</taxon>
        <taxon>Dikarya</taxon>
        <taxon>Basidiomycota</taxon>
        <taxon>Agaricomycotina</taxon>
        <taxon>Agaricomycetes</taxon>
        <taxon>Russulales</taxon>
        <taxon>Lachnocladiaceae</taxon>
        <taxon>Vararia</taxon>
    </lineage>
</organism>
<proteinExistence type="predicted"/>
<dbReference type="EMBL" id="MU273628">
    <property type="protein sequence ID" value="KAI0030325.1"/>
    <property type="molecule type" value="Genomic_DNA"/>
</dbReference>
<name>A0ACB8QFH2_9AGAM</name>
<evidence type="ECO:0000313" key="2">
    <source>
        <dbReference type="Proteomes" id="UP000814128"/>
    </source>
</evidence>
<dbReference type="Proteomes" id="UP000814128">
    <property type="component" value="Unassembled WGS sequence"/>
</dbReference>
<accession>A0ACB8QFH2</accession>
<reference evidence="1" key="1">
    <citation type="submission" date="2021-02" db="EMBL/GenBank/DDBJ databases">
        <authorList>
            <consortium name="DOE Joint Genome Institute"/>
            <person name="Ahrendt S."/>
            <person name="Looney B.P."/>
            <person name="Miyauchi S."/>
            <person name="Morin E."/>
            <person name="Drula E."/>
            <person name="Courty P.E."/>
            <person name="Chicoki N."/>
            <person name="Fauchery L."/>
            <person name="Kohler A."/>
            <person name="Kuo A."/>
            <person name="Labutti K."/>
            <person name="Pangilinan J."/>
            <person name="Lipzen A."/>
            <person name="Riley R."/>
            <person name="Andreopoulos W."/>
            <person name="He G."/>
            <person name="Johnson J."/>
            <person name="Barry K.W."/>
            <person name="Grigoriev I.V."/>
            <person name="Nagy L."/>
            <person name="Hibbett D."/>
            <person name="Henrissat B."/>
            <person name="Matheny P.B."/>
            <person name="Labbe J."/>
            <person name="Martin F."/>
        </authorList>
    </citation>
    <scope>NUCLEOTIDE SEQUENCE</scope>
    <source>
        <strain evidence="1">EC-137</strain>
    </source>
</reference>
<keyword evidence="2" id="KW-1185">Reference proteome</keyword>
<reference evidence="1" key="2">
    <citation type="journal article" date="2022" name="New Phytol.">
        <title>Evolutionary transition to the ectomycorrhizal habit in the genomes of a hyperdiverse lineage of mushroom-forming fungi.</title>
        <authorList>
            <person name="Looney B."/>
            <person name="Miyauchi S."/>
            <person name="Morin E."/>
            <person name="Drula E."/>
            <person name="Courty P.E."/>
            <person name="Kohler A."/>
            <person name="Kuo A."/>
            <person name="LaButti K."/>
            <person name="Pangilinan J."/>
            <person name="Lipzen A."/>
            <person name="Riley R."/>
            <person name="Andreopoulos W."/>
            <person name="He G."/>
            <person name="Johnson J."/>
            <person name="Nolan M."/>
            <person name="Tritt A."/>
            <person name="Barry K.W."/>
            <person name="Grigoriev I.V."/>
            <person name="Nagy L.G."/>
            <person name="Hibbett D."/>
            <person name="Henrissat B."/>
            <person name="Matheny P.B."/>
            <person name="Labbe J."/>
            <person name="Martin F.M."/>
        </authorList>
    </citation>
    <scope>NUCLEOTIDE SEQUENCE</scope>
    <source>
        <strain evidence="1">EC-137</strain>
    </source>
</reference>
<evidence type="ECO:0000313" key="1">
    <source>
        <dbReference type="EMBL" id="KAI0030325.1"/>
    </source>
</evidence>
<sequence length="313" mass="34688">MSSVLSSTSSVDHGDNVTIGGVSLSVDALKVLAGLSLQPAQNGNVSGGSTSSNLSPNTSTHPSTAVKPEEPPLREIKMHERLYMSQGFLQVIIEDRTAAEDKAYKFPSFFVQDSPWFTKRFLPVPHGTQTVVFDTEADDIKTGEFEAFLCVLFPKDFAHGDLSTQSQWIAVLKLATRWSFQSIRDLAITKLDSIVSPIDRLELARTYEIRAWVDIALEDLCKRQQSPSLPDIRRMAHTDIALVWFMHVSRPPTQLRTAIGAWRRNALRNAGQADAALLNADLAYASAQPRAPEAQPGLHRTWLSPSDYWDGWA</sequence>
<protein>
    <submittedName>
        <fullName evidence="1">Uncharacterized protein</fullName>
    </submittedName>
</protein>
<comment type="caution">
    <text evidence="1">The sequence shown here is derived from an EMBL/GenBank/DDBJ whole genome shotgun (WGS) entry which is preliminary data.</text>
</comment>